<feature type="domain" description="RING-type" evidence="11">
    <location>
        <begin position="14"/>
        <end position="57"/>
    </location>
</feature>
<dbReference type="PROSITE" id="PS50089">
    <property type="entry name" value="ZF_RING_2"/>
    <property type="match status" value="1"/>
</dbReference>
<dbReference type="InterPro" id="IPR027370">
    <property type="entry name" value="Znf-RING_euk"/>
</dbReference>
<dbReference type="Proteomes" id="UP000275408">
    <property type="component" value="Unassembled WGS sequence"/>
</dbReference>
<evidence type="ECO:0000256" key="6">
    <source>
        <dbReference type="ARBA" id="ARBA00022833"/>
    </source>
</evidence>
<dbReference type="PROSITE" id="PS50119">
    <property type="entry name" value="ZF_BBOX"/>
    <property type="match status" value="2"/>
</dbReference>
<dbReference type="GO" id="GO:0000209">
    <property type="term" value="P:protein polyubiquitination"/>
    <property type="evidence" value="ECO:0007669"/>
    <property type="project" value="TreeGrafter"/>
</dbReference>
<evidence type="ECO:0000256" key="7">
    <source>
        <dbReference type="PROSITE-ProRule" id="PRU00024"/>
    </source>
</evidence>
<dbReference type="SUPFAM" id="SSF57845">
    <property type="entry name" value="B-box zinc-binding domain"/>
    <property type="match status" value="1"/>
</dbReference>
<feature type="coiled-coil region" evidence="10">
    <location>
        <begin position="743"/>
        <end position="774"/>
    </location>
</feature>
<dbReference type="AlphaFoldDB" id="A0A3M6UMZ9"/>
<dbReference type="Gene3D" id="3.30.40.10">
    <property type="entry name" value="Zinc/RING finger domain, C3HC4 (zinc finger)"/>
    <property type="match status" value="1"/>
</dbReference>
<dbReference type="Pfam" id="PF00643">
    <property type="entry name" value="zf-B_box"/>
    <property type="match status" value="2"/>
</dbReference>
<dbReference type="InterPro" id="IPR011042">
    <property type="entry name" value="6-blade_b-propeller_TolB-like"/>
</dbReference>
<organism evidence="13 14">
    <name type="scientific">Pocillopora damicornis</name>
    <name type="common">Cauliflower coral</name>
    <name type="synonym">Millepora damicornis</name>
    <dbReference type="NCBI Taxonomy" id="46731"/>
    <lineage>
        <taxon>Eukaryota</taxon>
        <taxon>Metazoa</taxon>
        <taxon>Cnidaria</taxon>
        <taxon>Anthozoa</taxon>
        <taxon>Hexacorallia</taxon>
        <taxon>Scleractinia</taxon>
        <taxon>Astrocoeniina</taxon>
        <taxon>Pocilloporidae</taxon>
        <taxon>Pocillopora</taxon>
    </lineage>
</organism>
<feature type="domain" description="B box-type" evidence="12">
    <location>
        <begin position="92"/>
        <end position="140"/>
    </location>
</feature>
<protein>
    <recommendedName>
        <fullName evidence="15">E3 ubiquitin-protein ligase TRIM71</fullName>
    </recommendedName>
</protein>
<dbReference type="PROSITE" id="PS50194">
    <property type="entry name" value="FILAMIN_REPEAT"/>
    <property type="match status" value="2"/>
</dbReference>
<keyword evidence="5 7" id="KW-0863">Zinc-finger</keyword>
<evidence type="ECO:0000256" key="3">
    <source>
        <dbReference type="ARBA" id="ARBA00022723"/>
    </source>
</evidence>
<dbReference type="SUPFAM" id="SSF57850">
    <property type="entry name" value="RING/U-box"/>
    <property type="match status" value="1"/>
</dbReference>
<dbReference type="PROSITE" id="PS00518">
    <property type="entry name" value="ZF_RING_1"/>
    <property type="match status" value="1"/>
</dbReference>
<dbReference type="InterPro" id="IPR013783">
    <property type="entry name" value="Ig-like_fold"/>
</dbReference>
<name>A0A3M6UMZ9_POCDA</name>
<feature type="repeat" description="Filamin" evidence="8">
    <location>
        <begin position="359"/>
        <end position="460"/>
    </location>
</feature>
<dbReference type="GO" id="GO:0008270">
    <property type="term" value="F:zinc ion binding"/>
    <property type="evidence" value="ECO:0007669"/>
    <property type="project" value="UniProtKB-KW"/>
</dbReference>
<feature type="repeat" description="NHL" evidence="9">
    <location>
        <begin position="976"/>
        <end position="1019"/>
    </location>
</feature>
<dbReference type="SUPFAM" id="SSF57889">
    <property type="entry name" value="Cysteine-rich domain"/>
    <property type="match status" value="1"/>
</dbReference>
<feature type="repeat" description="NHL" evidence="9">
    <location>
        <begin position="1024"/>
        <end position="1067"/>
    </location>
</feature>
<dbReference type="SMART" id="SM00557">
    <property type="entry name" value="IG_FLMN"/>
    <property type="match status" value="2"/>
</dbReference>
<keyword evidence="6" id="KW-0862">Zinc</keyword>
<dbReference type="CDD" id="cd19756">
    <property type="entry name" value="Bbox2"/>
    <property type="match status" value="1"/>
</dbReference>
<feature type="repeat" description="NHL" evidence="9">
    <location>
        <begin position="563"/>
        <end position="606"/>
    </location>
</feature>
<feature type="domain" description="B box-type" evidence="12">
    <location>
        <begin position="153"/>
        <end position="196"/>
    </location>
</feature>
<proteinExistence type="inferred from homology"/>
<feature type="repeat" description="NHL" evidence="9">
    <location>
        <begin position="937"/>
        <end position="972"/>
    </location>
</feature>
<feature type="repeat" description="Filamin" evidence="8">
    <location>
        <begin position="842"/>
        <end position="921"/>
    </location>
</feature>
<evidence type="ECO:0008006" key="15">
    <source>
        <dbReference type="Google" id="ProtNLM"/>
    </source>
</evidence>
<evidence type="ECO:0000256" key="1">
    <source>
        <dbReference type="ARBA" id="ARBA00008518"/>
    </source>
</evidence>
<dbReference type="SUPFAM" id="SSF101898">
    <property type="entry name" value="NHL repeat"/>
    <property type="match status" value="2"/>
</dbReference>
<sequence>MESLLKNIKQQVTCCICLDTFNEPKIISCFHTFCCECLEKHARVSQKEGKFRCPECQAAIDLPEGNRFDRLPNSFFHKSLLSLLAVRQSGDASSITCSQCRKTNPQMYYCFDCGRFMCLDCFNAHQLLKASFDGHKVTPVKDLKEEDYEAVLKRQPFCSQEFHEREVTRFFCLECQVCICQICIVTDHQNHKVVLLDKAALEEKDNIMCGAKLMRNKESELCEVIKQFEETISTLERNVATAKREVSRVAEEVIAEIREREREAIESLVTTHVSILKRINAAKQEVESLIKQMKQAAEFAENLVQNRSTSDVMQNKETLKQKFEELRGVEVPKHQQTTFVKFSVAPRLVDWKLGVIEVTPTADAKQSRLEGLDQSFQAGVEAELTLCAKTSEGETINQGDLKDQVEFLIKPAKDVNNVFVNKRENGSPQLKFTPKFPDSYSIEVRINGDKLPTCPYTLNVKERELVNVGELNLKLYPRDMLGLLSGIAVNKKGELAMVDTSSHLVYVFDNDGNCVRKLGSEGKKPGQFKQPKSVSYLNEKEILVADFENDRIQHIDYQTGTFVKSFGQSGSRKGELNGPYDVRLDDEERIVVTDWGNHRIQVMSKEGESIFTFGDRGPEKLRYPTCCIPYKKIFLVCDGVNHCIKAFDQSGTFLYKFGKKGNQDGELSWSKYLLVDSFNNLFVCDTGNNRVQQFSLDGRFTGKSITHLPCPCGIVATPDGRILVASERDKKVFILKEREREAIDSLEATRVSILERINSAKQEVESLVKQMNQAATYAENLVQNSSSSDVMQIKETLEQKFEKLRGVEVPRHHQTTFVKFCEAPRLVDWKLGVIKVTRSRLEGLDQSFQAGVEAELTLYAKTSEGETISREPAKDVTNVFVNKRENGCLQLKFTPKLPGSYSIEVKINGDKLPTCPYTLNVKERELVIVGELNLKFFPGDKLLSLIGIAVNKKGEIALADNEGHCVYVFDKDGNCVRKIGSQGEEQGQFEQPAGVSYLNDKEILVADFGNDRIQHIDIQTGTVLRSLRQLGSRKGELNGPYDVCLDDEERIVVTECGNHRIQVISKEGESIFTFGDRGPEKLSYPISCIPYKNMFLVCDGSNRCIKAFDQSGTFLYKFGKEGNQDGELNEPHHLLVDSSDNLLVCDPHNNRVQQFSVDGRFTGKSITVLCPREIVAAPDGRILAANWTNSHLDALLRVLVLG</sequence>
<evidence type="ECO:0000259" key="12">
    <source>
        <dbReference type="PROSITE" id="PS50119"/>
    </source>
</evidence>
<evidence type="ECO:0000313" key="14">
    <source>
        <dbReference type="Proteomes" id="UP000275408"/>
    </source>
</evidence>
<dbReference type="Pfam" id="PF00630">
    <property type="entry name" value="Filamin"/>
    <property type="match status" value="2"/>
</dbReference>
<dbReference type="GO" id="GO:0043161">
    <property type="term" value="P:proteasome-mediated ubiquitin-dependent protein catabolic process"/>
    <property type="evidence" value="ECO:0007669"/>
    <property type="project" value="TreeGrafter"/>
</dbReference>
<evidence type="ECO:0000256" key="8">
    <source>
        <dbReference type="PROSITE-ProRule" id="PRU00087"/>
    </source>
</evidence>
<dbReference type="PROSITE" id="PS51125">
    <property type="entry name" value="NHL"/>
    <property type="match status" value="7"/>
</dbReference>
<keyword evidence="2" id="KW-0597">Phosphoprotein</keyword>
<dbReference type="InterPro" id="IPR000315">
    <property type="entry name" value="Znf_B-box"/>
</dbReference>
<dbReference type="PANTHER" id="PTHR24104:SF57">
    <property type="entry name" value="BEE-MILK PROTEIN"/>
    <property type="match status" value="1"/>
</dbReference>
<dbReference type="InterPro" id="IPR013083">
    <property type="entry name" value="Znf_RING/FYVE/PHD"/>
</dbReference>
<dbReference type="InterPro" id="IPR017868">
    <property type="entry name" value="Filamin/ABP280_repeat-like"/>
</dbReference>
<feature type="repeat" description="NHL" evidence="9">
    <location>
        <begin position="515"/>
        <end position="558"/>
    </location>
</feature>
<dbReference type="OrthoDB" id="27136at2759"/>
<dbReference type="InterPro" id="IPR050952">
    <property type="entry name" value="TRIM-NHL_E3_ligases"/>
</dbReference>
<reference evidence="13 14" key="1">
    <citation type="journal article" date="2018" name="Sci. Rep.">
        <title>Comparative analysis of the Pocillopora damicornis genome highlights role of immune system in coral evolution.</title>
        <authorList>
            <person name="Cunning R."/>
            <person name="Bay R.A."/>
            <person name="Gillette P."/>
            <person name="Baker A.C."/>
            <person name="Traylor-Knowles N."/>
        </authorList>
    </citation>
    <scope>NUCLEOTIDE SEQUENCE [LARGE SCALE GENOMIC DNA]</scope>
    <source>
        <strain evidence="13">RSMAS</strain>
        <tissue evidence="13">Whole animal</tissue>
    </source>
</reference>
<dbReference type="Pfam" id="PF01436">
    <property type="entry name" value="NHL"/>
    <property type="match status" value="2"/>
</dbReference>
<comment type="similarity">
    <text evidence="1">Belongs to the TRIM/RBCC family.</text>
</comment>
<comment type="caution">
    <text evidence="13">The sequence shown here is derived from an EMBL/GenBank/DDBJ whole genome shotgun (WGS) entry which is preliminary data.</text>
</comment>
<feature type="repeat" description="NHL" evidence="9">
    <location>
        <begin position="1115"/>
        <end position="1158"/>
    </location>
</feature>
<gene>
    <name evidence="13" type="ORF">pdam_00007282</name>
</gene>
<dbReference type="Gene3D" id="2.120.10.30">
    <property type="entry name" value="TolB, C-terminal domain"/>
    <property type="match status" value="5"/>
</dbReference>
<evidence type="ECO:0000256" key="5">
    <source>
        <dbReference type="ARBA" id="ARBA00022771"/>
    </source>
</evidence>
<keyword evidence="4" id="KW-0677">Repeat</keyword>
<feature type="coiled-coil region" evidence="10">
    <location>
        <begin position="276"/>
        <end position="303"/>
    </location>
</feature>
<evidence type="ECO:0000256" key="10">
    <source>
        <dbReference type="SAM" id="Coils"/>
    </source>
</evidence>
<dbReference type="SMART" id="SM00184">
    <property type="entry name" value="RING"/>
    <property type="match status" value="2"/>
</dbReference>
<dbReference type="EMBL" id="RCHS01001135">
    <property type="protein sequence ID" value="RMX55063.1"/>
    <property type="molecule type" value="Genomic_DNA"/>
</dbReference>
<keyword evidence="10" id="KW-0175">Coiled coil</keyword>
<keyword evidence="14" id="KW-1185">Reference proteome</keyword>
<dbReference type="GO" id="GO:0061630">
    <property type="term" value="F:ubiquitin protein ligase activity"/>
    <property type="evidence" value="ECO:0007669"/>
    <property type="project" value="TreeGrafter"/>
</dbReference>
<dbReference type="InterPro" id="IPR046349">
    <property type="entry name" value="C1-like_sf"/>
</dbReference>
<evidence type="ECO:0000256" key="4">
    <source>
        <dbReference type="ARBA" id="ARBA00022737"/>
    </source>
</evidence>
<keyword evidence="3" id="KW-0479">Metal-binding</keyword>
<dbReference type="Gene3D" id="2.60.40.10">
    <property type="entry name" value="Immunoglobulins"/>
    <property type="match status" value="2"/>
</dbReference>
<accession>A0A3M6UMZ9</accession>
<dbReference type="InterPro" id="IPR017907">
    <property type="entry name" value="Znf_RING_CS"/>
</dbReference>
<dbReference type="Pfam" id="PF13445">
    <property type="entry name" value="zf-RING_UBOX"/>
    <property type="match status" value="1"/>
</dbReference>
<dbReference type="InterPro" id="IPR001841">
    <property type="entry name" value="Znf_RING"/>
</dbReference>
<dbReference type="InterPro" id="IPR001258">
    <property type="entry name" value="NHL_repeat"/>
</dbReference>
<dbReference type="SUPFAM" id="SSF81296">
    <property type="entry name" value="E set domains"/>
    <property type="match status" value="2"/>
</dbReference>
<dbReference type="SMART" id="SM00336">
    <property type="entry name" value="BBOX"/>
    <property type="match status" value="2"/>
</dbReference>
<dbReference type="InterPro" id="IPR014756">
    <property type="entry name" value="Ig_E-set"/>
</dbReference>
<evidence type="ECO:0000313" key="13">
    <source>
        <dbReference type="EMBL" id="RMX55063.1"/>
    </source>
</evidence>
<dbReference type="Gene3D" id="3.30.160.60">
    <property type="entry name" value="Classic Zinc Finger"/>
    <property type="match status" value="1"/>
</dbReference>
<feature type="repeat" description="NHL" evidence="9">
    <location>
        <begin position="654"/>
        <end position="697"/>
    </location>
</feature>
<dbReference type="CDD" id="cd05819">
    <property type="entry name" value="NHL"/>
    <property type="match status" value="2"/>
</dbReference>
<feature type="coiled-coil region" evidence="10">
    <location>
        <begin position="225"/>
        <end position="252"/>
    </location>
</feature>
<dbReference type="PANTHER" id="PTHR24104">
    <property type="entry name" value="E3 UBIQUITIN-PROTEIN LIGASE NHLRC1-RELATED"/>
    <property type="match status" value="1"/>
</dbReference>
<evidence type="ECO:0000256" key="2">
    <source>
        <dbReference type="ARBA" id="ARBA00022553"/>
    </source>
</evidence>
<evidence type="ECO:0000259" key="11">
    <source>
        <dbReference type="PROSITE" id="PS50089"/>
    </source>
</evidence>
<dbReference type="InterPro" id="IPR001298">
    <property type="entry name" value="Filamin/ABP280_rpt"/>
</dbReference>
<evidence type="ECO:0000256" key="9">
    <source>
        <dbReference type="PROSITE-ProRule" id="PRU00504"/>
    </source>
</evidence>